<dbReference type="GO" id="GO:0004222">
    <property type="term" value="F:metalloendopeptidase activity"/>
    <property type="evidence" value="ECO:0007669"/>
    <property type="project" value="InterPro"/>
</dbReference>
<dbReference type="InterPro" id="IPR008753">
    <property type="entry name" value="Peptidase_M13_N"/>
</dbReference>
<dbReference type="OrthoDB" id="6475849at2759"/>
<proteinExistence type="inferred from homology"/>
<dbReference type="Pfam" id="PF05649">
    <property type="entry name" value="Peptidase_M13_N"/>
    <property type="match status" value="1"/>
</dbReference>
<dbReference type="Proteomes" id="UP000639338">
    <property type="component" value="Unassembled WGS sequence"/>
</dbReference>
<keyword evidence="5" id="KW-1185">Reference proteome</keyword>
<evidence type="ECO:0000313" key="5">
    <source>
        <dbReference type="Proteomes" id="UP000639338"/>
    </source>
</evidence>
<dbReference type="EMBL" id="JACMRX010000005">
    <property type="protein sequence ID" value="KAF7989467.1"/>
    <property type="molecule type" value="Genomic_DNA"/>
</dbReference>
<evidence type="ECO:0000256" key="1">
    <source>
        <dbReference type="ARBA" id="ARBA00004401"/>
    </source>
</evidence>
<accession>A0A834XPW4</accession>
<gene>
    <name evidence="4" type="ORF">HCN44_008141</name>
</gene>
<name>A0A834XPW4_APHGI</name>
<dbReference type="InterPro" id="IPR000718">
    <property type="entry name" value="Peptidase_M13"/>
</dbReference>
<comment type="similarity">
    <text evidence="2">Belongs to the peptidase M13 family.</text>
</comment>
<dbReference type="PANTHER" id="PTHR11733">
    <property type="entry name" value="ZINC METALLOPROTEASE FAMILY M13 NEPRILYSIN-RELATED"/>
    <property type="match status" value="1"/>
</dbReference>
<reference evidence="4 5" key="1">
    <citation type="submission" date="2020-08" db="EMBL/GenBank/DDBJ databases">
        <title>Aphidius gifuensis genome sequencing and assembly.</title>
        <authorList>
            <person name="Du Z."/>
        </authorList>
    </citation>
    <scope>NUCLEOTIDE SEQUENCE [LARGE SCALE GENOMIC DNA]</scope>
    <source>
        <strain evidence="4">YNYX2018</strain>
        <tissue evidence="4">Adults</tissue>
    </source>
</reference>
<dbReference type="GO" id="GO:0005886">
    <property type="term" value="C:plasma membrane"/>
    <property type="evidence" value="ECO:0007669"/>
    <property type="project" value="UniProtKB-SubCell"/>
</dbReference>
<evidence type="ECO:0000256" key="2">
    <source>
        <dbReference type="ARBA" id="ARBA00007357"/>
    </source>
</evidence>
<comment type="subcellular location">
    <subcellularLocation>
        <location evidence="1">Cell membrane</location>
        <topology evidence="1">Single-pass type II membrane protein</topology>
    </subcellularLocation>
</comment>
<dbReference type="Gene3D" id="3.40.390.10">
    <property type="entry name" value="Collagenase (Catalytic Domain)"/>
    <property type="match status" value="1"/>
</dbReference>
<sequence>MFHLAAGNPPFSTGYNVSDTCQTPVCHNVASRLLHDMDPNVNPCDDFYKFTCGRYLNSTVLIDNLNYTDKFTELRRKVYENITMLLEQNSSINEFKYLKLARTLYNTCKNKKNTIWKFKKAIKNWPVLRRSQWNKRSLRFNKTTFKVGNTTQWKNYFFEFYSVGDGSLIVLEPYKSTLREEDLVQGLNNTNVKKYYDSMVLKLN</sequence>
<evidence type="ECO:0000313" key="4">
    <source>
        <dbReference type="EMBL" id="KAF7989467.1"/>
    </source>
</evidence>
<comment type="caution">
    <text evidence="4">The sequence shown here is derived from an EMBL/GenBank/DDBJ whole genome shotgun (WGS) entry which is preliminary data.</text>
</comment>
<evidence type="ECO:0000259" key="3">
    <source>
        <dbReference type="Pfam" id="PF05649"/>
    </source>
</evidence>
<dbReference type="PANTHER" id="PTHR11733:SF167">
    <property type="entry name" value="FI17812P1-RELATED"/>
    <property type="match status" value="1"/>
</dbReference>
<dbReference type="InterPro" id="IPR024079">
    <property type="entry name" value="MetalloPept_cat_dom_sf"/>
</dbReference>
<dbReference type="SUPFAM" id="SSF55486">
    <property type="entry name" value="Metalloproteases ('zincins'), catalytic domain"/>
    <property type="match status" value="1"/>
</dbReference>
<dbReference type="GO" id="GO:0016485">
    <property type="term" value="P:protein processing"/>
    <property type="evidence" value="ECO:0007669"/>
    <property type="project" value="TreeGrafter"/>
</dbReference>
<organism evidence="4 5">
    <name type="scientific">Aphidius gifuensis</name>
    <name type="common">Parasitoid wasp</name>
    <dbReference type="NCBI Taxonomy" id="684658"/>
    <lineage>
        <taxon>Eukaryota</taxon>
        <taxon>Metazoa</taxon>
        <taxon>Ecdysozoa</taxon>
        <taxon>Arthropoda</taxon>
        <taxon>Hexapoda</taxon>
        <taxon>Insecta</taxon>
        <taxon>Pterygota</taxon>
        <taxon>Neoptera</taxon>
        <taxon>Endopterygota</taxon>
        <taxon>Hymenoptera</taxon>
        <taxon>Apocrita</taxon>
        <taxon>Ichneumonoidea</taxon>
        <taxon>Braconidae</taxon>
        <taxon>Aphidiinae</taxon>
        <taxon>Aphidius</taxon>
    </lineage>
</organism>
<dbReference type="AlphaFoldDB" id="A0A834XPW4"/>
<dbReference type="PROSITE" id="PS51885">
    <property type="entry name" value="NEPRILYSIN"/>
    <property type="match status" value="1"/>
</dbReference>
<protein>
    <recommendedName>
        <fullName evidence="3">Peptidase M13 N-terminal domain-containing protein</fullName>
    </recommendedName>
</protein>
<feature type="domain" description="Peptidase M13 N-terminal" evidence="3">
    <location>
        <begin position="43"/>
        <end position="113"/>
    </location>
</feature>